<evidence type="ECO:0000256" key="2">
    <source>
        <dbReference type="SAM" id="MobiDB-lite"/>
    </source>
</evidence>
<name>A0A7S1AZW6_NOCSC</name>
<proteinExistence type="predicted"/>
<evidence type="ECO:0000313" key="3">
    <source>
        <dbReference type="EMBL" id="CAD8870444.1"/>
    </source>
</evidence>
<reference evidence="3" key="1">
    <citation type="submission" date="2021-01" db="EMBL/GenBank/DDBJ databases">
        <authorList>
            <person name="Corre E."/>
            <person name="Pelletier E."/>
            <person name="Niang G."/>
            <person name="Scheremetjew M."/>
            <person name="Finn R."/>
            <person name="Kale V."/>
            <person name="Holt S."/>
            <person name="Cochrane G."/>
            <person name="Meng A."/>
            <person name="Brown T."/>
            <person name="Cohen L."/>
        </authorList>
    </citation>
    <scope>NUCLEOTIDE SEQUENCE</scope>
</reference>
<sequence length="511" mass="57505">MDACVSQELRAVLARRKCIVEKLPPEDRDRTPLIEDNQNDLESESQCSDRLCTDQQSLITTAVSQESEDAAILRPSTMQLLSKLVSFAKELDNICVGERRGEGLQRRRAARARSEYHLHQLSDESPSWEDVKVAMVDGKTLVRDSMDDVACEASARIVRRRPVAEQLLDKALEQRDMASVVSAASKARQLGISQNDAERMEEDGASDGVFQCGRLLRCPRCPYPPACNPQDATKNRGDEATSTTSNARQNVCLEQINAKLAALQKQKDTLDKMPHVSQEEREDLEEACRELRRRAMKLTKIRSRVRPGHEIGMVVAELAGDLVELELVLQPLCAERLRSKLPRPSDQKTTLAWSRNVMKEALLQELEASQSRERALSMIECHVRTLTVVEEPTSQQLEDAILAIVDLIDVVRCVMDTDIRRRQKVMVDLREAINQRSESGLMLEIVQAQRVGLDSQDIEAAEELLAELRAADTSQDETARTLRVLSEPRKRQSKSLKMKIKRVDSSVFSCA</sequence>
<evidence type="ECO:0000256" key="1">
    <source>
        <dbReference type="SAM" id="Coils"/>
    </source>
</evidence>
<accession>A0A7S1AZW6</accession>
<organism evidence="3">
    <name type="scientific">Noctiluca scintillans</name>
    <name type="common">Sea sparkle</name>
    <name type="synonym">Red tide dinoflagellate</name>
    <dbReference type="NCBI Taxonomy" id="2966"/>
    <lineage>
        <taxon>Eukaryota</taxon>
        <taxon>Sar</taxon>
        <taxon>Alveolata</taxon>
        <taxon>Dinophyceae</taxon>
        <taxon>Noctilucales</taxon>
        <taxon>Noctilucaceae</taxon>
        <taxon>Noctiluca</taxon>
    </lineage>
</organism>
<feature type="region of interest" description="Disordered" evidence="2">
    <location>
        <begin position="227"/>
        <end position="246"/>
    </location>
</feature>
<gene>
    <name evidence="3" type="ORF">NSCI0253_LOCUS44801</name>
</gene>
<dbReference type="EMBL" id="HBFQ01063311">
    <property type="protein sequence ID" value="CAD8870444.1"/>
    <property type="molecule type" value="Transcribed_RNA"/>
</dbReference>
<feature type="coiled-coil region" evidence="1">
    <location>
        <begin position="253"/>
        <end position="301"/>
    </location>
</feature>
<keyword evidence="1" id="KW-0175">Coiled coil</keyword>
<protein>
    <submittedName>
        <fullName evidence="3">Uncharacterized protein</fullName>
    </submittedName>
</protein>
<dbReference type="AlphaFoldDB" id="A0A7S1AZW6"/>